<evidence type="ECO:0000313" key="2">
    <source>
        <dbReference type="EMBL" id="BBZ29531.1"/>
    </source>
</evidence>
<reference evidence="2 3" key="1">
    <citation type="journal article" date="2019" name="Emerg. Microbes Infect.">
        <title>Comprehensive subspecies identification of 175 nontuberculous mycobacteria species based on 7547 genomic profiles.</title>
        <authorList>
            <person name="Matsumoto Y."/>
            <person name="Kinjo T."/>
            <person name="Motooka D."/>
            <person name="Nabeya D."/>
            <person name="Jung N."/>
            <person name="Uechi K."/>
            <person name="Horii T."/>
            <person name="Iida T."/>
            <person name="Fujita J."/>
            <person name="Nakamura S."/>
        </authorList>
    </citation>
    <scope>NUCLEOTIDE SEQUENCE [LARGE SCALE GENOMIC DNA]</scope>
    <source>
        <strain evidence="2 3">JCM 13574</strain>
    </source>
</reference>
<feature type="compositionally biased region" description="Pro residues" evidence="1">
    <location>
        <begin position="174"/>
        <end position="193"/>
    </location>
</feature>
<dbReference type="KEGG" id="mmag:MMAD_38260"/>
<protein>
    <submittedName>
        <fullName evidence="2">Uncharacterized protein</fullName>
    </submittedName>
</protein>
<feature type="compositionally biased region" description="Low complexity" evidence="1">
    <location>
        <begin position="194"/>
        <end position="203"/>
    </location>
</feature>
<proteinExistence type="predicted"/>
<keyword evidence="3" id="KW-1185">Reference proteome</keyword>
<dbReference type="AlphaFoldDB" id="A0A7I7XJZ6"/>
<name>A0A7I7XJZ6_9MYCO</name>
<dbReference type="EMBL" id="AP022610">
    <property type="protein sequence ID" value="BBZ29531.1"/>
    <property type="molecule type" value="Genomic_DNA"/>
</dbReference>
<evidence type="ECO:0000313" key="3">
    <source>
        <dbReference type="Proteomes" id="UP000466517"/>
    </source>
</evidence>
<sequence>MTRRRLLLFSAPVAVVVLLAVIKLWSVVIAGGAAPSDFARGDTAALRGDVAALSVVDVVEPATTSFAAGTLAVLDDRLTDARAHFSAALAGTEPARSCPVRVNLELVDETLGDRAVAAADPAGALVHYRGALKVVTEAPGGCFAGSADPDAARRAVLDAAGGRLVNKINALAPPALPPPPPPRGAAPPPPPPASTSAGTTAAPDQPRRLDPGAGDPLDRLQQILRDAAGAAPSSG</sequence>
<dbReference type="RefSeq" id="WP_163740143.1">
    <property type="nucleotide sequence ID" value="NZ_AP022610.1"/>
</dbReference>
<evidence type="ECO:0000256" key="1">
    <source>
        <dbReference type="SAM" id="MobiDB-lite"/>
    </source>
</evidence>
<organism evidence="2 3">
    <name type="scientific">Mycolicibacterium madagascariense</name>
    <dbReference type="NCBI Taxonomy" id="212765"/>
    <lineage>
        <taxon>Bacteria</taxon>
        <taxon>Bacillati</taxon>
        <taxon>Actinomycetota</taxon>
        <taxon>Actinomycetes</taxon>
        <taxon>Mycobacteriales</taxon>
        <taxon>Mycobacteriaceae</taxon>
        <taxon>Mycolicibacterium</taxon>
    </lineage>
</organism>
<gene>
    <name evidence="2" type="ORF">MMAD_38260</name>
</gene>
<dbReference type="Proteomes" id="UP000466517">
    <property type="component" value="Chromosome"/>
</dbReference>
<feature type="region of interest" description="Disordered" evidence="1">
    <location>
        <begin position="171"/>
        <end position="235"/>
    </location>
</feature>
<accession>A0A7I7XJZ6</accession>